<comment type="caution">
    <text evidence="1">The sequence shown here is derived from an EMBL/GenBank/DDBJ whole genome shotgun (WGS) entry which is preliminary data.</text>
</comment>
<protein>
    <submittedName>
        <fullName evidence="1">Uncharacterized protein</fullName>
    </submittedName>
</protein>
<gene>
    <name evidence="1" type="ORF">H6P72_25310</name>
</gene>
<reference evidence="1 2" key="1">
    <citation type="submission" date="2020-08" db="EMBL/GenBank/DDBJ databases">
        <title>Emergence and comparative genomics analysis of Citrobacter in Fennec fox imported from North Africa to China.</title>
        <authorList>
            <person name="Zheng B."/>
        </authorList>
    </citation>
    <scope>NUCLEOTIDE SEQUENCE [LARGE SCALE GENOMIC DNA]</scope>
    <source>
        <strain evidence="1 2">FF371</strain>
    </source>
</reference>
<dbReference type="Proteomes" id="UP000586346">
    <property type="component" value="Unassembled WGS sequence"/>
</dbReference>
<keyword evidence="2" id="KW-1185">Reference proteome</keyword>
<sequence length="68" mass="8161">MVKIRCLIGLHKWVLFKKELHPYQSITGLQPTIIFHYGCNGCGRKKEEIREEGYWHTFKPEHLNHEIK</sequence>
<proteinExistence type="predicted"/>
<dbReference type="EMBL" id="JACLAH010000020">
    <property type="protein sequence ID" value="MBC2649913.1"/>
    <property type="molecule type" value="Genomic_DNA"/>
</dbReference>
<organism evidence="1 2">
    <name type="scientific">Citrobacter braakii</name>
    <dbReference type="NCBI Taxonomy" id="57706"/>
    <lineage>
        <taxon>Bacteria</taxon>
        <taxon>Pseudomonadati</taxon>
        <taxon>Pseudomonadota</taxon>
        <taxon>Gammaproteobacteria</taxon>
        <taxon>Enterobacterales</taxon>
        <taxon>Enterobacteriaceae</taxon>
        <taxon>Citrobacter</taxon>
        <taxon>Citrobacter freundii complex</taxon>
    </lineage>
</organism>
<dbReference type="RefSeq" id="WP_185655173.1">
    <property type="nucleotide sequence ID" value="NZ_CBDITX010000012.1"/>
</dbReference>
<name>A0ABR6U249_CITBR</name>
<evidence type="ECO:0000313" key="2">
    <source>
        <dbReference type="Proteomes" id="UP000586346"/>
    </source>
</evidence>
<accession>A0ABR6U249</accession>
<evidence type="ECO:0000313" key="1">
    <source>
        <dbReference type="EMBL" id="MBC2649913.1"/>
    </source>
</evidence>